<dbReference type="RefSeq" id="WP_251606185.1">
    <property type="nucleotide sequence ID" value="NZ_JAMQJY010000001.1"/>
</dbReference>
<protein>
    <submittedName>
        <fullName evidence="6">TIGR01457 family HAD-type hydrolase</fullName>
    </submittedName>
</protein>
<dbReference type="SFLD" id="SFLDG01139">
    <property type="entry name" value="C2.A:_Pyridoxal_Phosphate_Phos"/>
    <property type="match status" value="1"/>
</dbReference>
<evidence type="ECO:0000313" key="7">
    <source>
        <dbReference type="Proteomes" id="UP001203665"/>
    </source>
</evidence>
<dbReference type="Proteomes" id="UP001203665">
    <property type="component" value="Unassembled WGS sequence"/>
</dbReference>
<keyword evidence="5" id="KW-0460">Magnesium</keyword>
<dbReference type="InterPro" id="IPR006357">
    <property type="entry name" value="HAD-SF_hydro_IIA"/>
</dbReference>
<keyword evidence="7" id="KW-1185">Reference proteome</keyword>
<dbReference type="PANTHER" id="PTHR19288:SF46">
    <property type="entry name" value="HALOACID DEHALOGENASE-LIKE HYDROLASE DOMAIN-CONTAINING PROTEIN 2"/>
    <property type="match status" value="1"/>
</dbReference>
<dbReference type="InterPro" id="IPR036412">
    <property type="entry name" value="HAD-like_sf"/>
</dbReference>
<dbReference type="Pfam" id="PF13344">
    <property type="entry name" value="Hydrolase_6"/>
    <property type="match status" value="1"/>
</dbReference>
<dbReference type="Gene3D" id="3.40.50.1000">
    <property type="entry name" value="HAD superfamily/HAD-like"/>
    <property type="match status" value="2"/>
</dbReference>
<proteinExistence type="inferred from homology"/>
<dbReference type="PANTHER" id="PTHR19288">
    <property type="entry name" value="4-NITROPHENYLPHOSPHATASE-RELATED"/>
    <property type="match status" value="1"/>
</dbReference>
<dbReference type="CDD" id="cd07530">
    <property type="entry name" value="HAD_Pase_UmpH-like"/>
    <property type="match status" value="1"/>
</dbReference>
<gene>
    <name evidence="6" type="ORF">NDM98_08195</name>
</gene>
<dbReference type="NCBIfam" id="TIGR01460">
    <property type="entry name" value="HAD-SF-IIA"/>
    <property type="match status" value="1"/>
</dbReference>
<dbReference type="EMBL" id="JAMQJY010000001">
    <property type="protein sequence ID" value="MCM2675470.1"/>
    <property type="molecule type" value="Genomic_DNA"/>
</dbReference>
<evidence type="ECO:0000256" key="1">
    <source>
        <dbReference type="ARBA" id="ARBA00001946"/>
    </source>
</evidence>
<evidence type="ECO:0000256" key="5">
    <source>
        <dbReference type="ARBA" id="ARBA00022842"/>
    </source>
</evidence>
<evidence type="ECO:0000313" key="6">
    <source>
        <dbReference type="EMBL" id="MCM2675470.1"/>
    </source>
</evidence>
<keyword evidence="4 6" id="KW-0378">Hydrolase</keyword>
<comment type="caution">
    <text evidence="6">The sequence shown here is derived from an EMBL/GenBank/DDBJ whole genome shotgun (WGS) entry which is preliminary data.</text>
</comment>
<dbReference type="InterPro" id="IPR023214">
    <property type="entry name" value="HAD_sf"/>
</dbReference>
<dbReference type="SFLD" id="SFLDS00003">
    <property type="entry name" value="Haloacid_Dehalogenase"/>
    <property type="match status" value="1"/>
</dbReference>
<name>A0ABT0XHS4_9BACI</name>
<dbReference type="GO" id="GO:0016787">
    <property type="term" value="F:hydrolase activity"/>
    <property type="evidence" value="ECO:0007669"/>
    <property type="project" value="UniProtKB-KW"/>
</dbReference>
<comment type="similarity">
    <text evidence="2">Belongs to the HAD-like hydrolase superfamily. NagD family.</text>
</comment>
<reference evidence="6" key="1">
    <citation type="submission" date="2022-06" db="EMBL/GenBank/DDBJ databases">
        <title>Alkalicoccobacillus porphyridii sp. nov., isolated from a marine red alga, Porphyridium purpureum and reclassification of Shouchella plakortidis and Shouchella gibsonii as Alkalicoccobacillus plakortidis comb. nov. and Alkalicoccobacillus gibsonii comb. nov.</title>
        <authorList>
            <person name="Kim K.H."/>
            <person name="Lee J.K."/>
            <person name="Han D.M."/>
            <person name="Baek J.H."/>
            <person name="Jeon C.O."/>
        </authorList>
    </citation>
    <scope>NUCLEOTIDE SEQUENCE</scope>
    <source>
        <strain evidence="6">DSM 19153</strain>
    </source>
</reference>
<keyword evidence="3" id="KW-0479">Metal-binding</keyword>
<evidence type="ECO:0000256" key="2">
    <source>
        <dbReference type="ARBA" id="ARBA00006696"/>
    </source>
</evidence>
<dbReference type="Pfam" id="PF13242">
    <property type="entry name" value="Hydrolase_like"/>
    <property type="match status" value="1"/>
</dbReference>
<sequence>MNYKGYLLDLDGTMYRGNTAIPEAVEFVKELKKRDLPYLFVTNNSTKTPKDVAAHLQNFLIPAEKEDVFTSGMATAAFITEQKPNARVFIVGENGLREALSQAGHIEATEDVDYVVVGLDREVSYQKIKQASLLIQKGATFIATNKDNAIPSEEGLVPGNGSIVAAIATASNTLPIFAGKPEAIIINQALDVLGTSPDETIMVGDNYQTDILAGIHAGLDTLLVFSGVTSEEDLLSIEVKPTFTHHSLAEWAFSE</sequence>
<dbReference type="NCBIfam" id="TIGR01457">
    <property type="entry name" value="HAD-SF-IIA-hyp2"/>
    <property type="match status" value="1"/>
</dbReference>
<dbReference type="InterPro" id="IPR006354">
    <property type="entry name" value="HAD-SF_hydro_IIA_hyp1"/>
</dbReference>
<evidence type="ECO:0000256" key="3">
    <source>
        <dbReference type="ARBA" id="ARBA00022723"/>
    </source>
</evidence>
<dbReference type="PIRSF" id="PIRSF000915">
    <property type="entry name" value="PGP-type_phosphatase"/>
    <property type="match status" value="1"/>
</dbReference>
<accession>A0ABT0XHS4</accession>
<organism evidence="6 7">
    <name type="scientific">Alkalicoccobacillus plakortidis</name>
    <dbReference type="NCBI Taxonomy" id="444060"/>
    <lineage>
        <taxon>Bacteria</taxon>
        <taxon>Bacillati</taxon>
        <taxon>Bacillota</taxon>
        <taxon>Bacilli</taxon>
        <taxon>Bacillales</taxon>
        <taxon>Bacillaceae</taxon>
        <taxon>Alkalicoccobacillus</taxon>
    </lineage>
</organism>
<dbReference type="SUPFAM" id="SSF56784">
    <property type="entry name" value="HAD-like"/>
    <property type="match status" value="1"/>
</dbReference>
<comment type="cofactor">
    <cofactor evidence="1">
        <name>Mg(2+)</name>
        <dbReference type="ChEBI" id="CHEBI:18420"/>
    </cofactor>
</comment>
<evidence type="ECO:0000256" key="4">
    <source>
        <dbReference type="ARBA" id="ARBA00022801"/>
    </source>
</evidence>